<sequence length="94" mass="10285">MNNNTNTISITFLSKQKNIQGNNNTVILNQGEKAGLILPHSCLRGQCGRCKAKLISGEVKQLKTDGLTTAEQENNYILLCSCIPLTDVVIKHES</sequence>
<evidence type="ECO:0000256" key="4">
    <source>
        <dbReference type="ARBA" id="ARBA00022723"/>
    </source>
</evidence>
<evidence type="ECO:0000256" key="6">
    <source>
        <dbReference type="ARBA" id="ARBA00023004"/>
    </source>
</evidence>
<name>A0A502L712_9GAMM</name>
<reference evidence="11 12" key="1">
    <citation type="submission" date="2019-01" db="EMBL/GenBank/DDBJ databases">
        <title>Litorilituus lipolytica sp. nov., isolated from intertidal sand of the Yellow Sea in China.</title>
        <authorList>
            <person name="Liu A."/>
        </authorList>
    </citation>
    <scope>NUCLEOTIDE SEQUENCE [LARGE SCALE GENOMIC DNA]</scope>
    <source>
        <strain evidence="11 12">RZ04</strain>
    </source>
</reference>
<proteinExistence type="inferred from homology"/>
<dbReference type="Gene3D" id="3.10.20.30">
    <property type="match status" value="1"/>
</dbReference>
<keyword evidence="12" id="KW-1185">Reference proteome</keyword>
<dbReference type="AlphaFoldDB" id="A0A502L712"/>
<dbReference type="SUPFAM" id="SSF54292">
    <property type="entry name" value="2Fe-2S ferredoxin-like"/>
    <property type="match status" value="1"/>
</dbReference>
<dbReference type="CDD" id="cd00207">
    <property type="entry name" value="fer2"/>
    <property type="match status" value="1"/>
</dbReference>
<dbReference type="PANTHER" id="PTHR43112:SF3">
    <property type="entry name" value="FERREDOXIN-2, CHLOROPLASTIC"/>
    <property type="match status" value="1"/>
</dbReference>
<feature type="domain" description="2Fe-2S ferredoxin-type" evidence="10">
    <location>
        <begin position="8"/>
        <end position="94"/>
    </location>
</feature>
<keyword evidence="8" id="KW-0830">Ubiquinone</keyword>
<evidence type="ECO:0000256" key="1">
    <source>
        <dbReference type="ARBA" id="ARBA00007874"/>
    </source>
</evidence>
<keyword evidence="4" id="KW-0479">Metal-binding</keyword>
<dbReference type="GO" id="GO:0051537">
    <property type="term" value="F:2 iron, 2 sulfur cluster binding"/>
    <property type="evidence" value="ECO:0007669"/>
    <property type="project" value="UniProtKB-KW"/>
</dbReference>
<dbReference type="InterPro" id="IPR036010">
    <property type="entry name" value="2Fe-2S_ferredoxin-like_sf"/>
</dbReference>
<comment type="similarity">
    <text evidence="1">Belongs to the 2Fe2S plant-type ferredoxin family.</text>
</comment>
<comment type="caution">
    <text evidence="11">The sequence shown here is derived from an EMBL/GenBank/DDBJ whole genome shotgun (WGS) entry which is preliminary data.</text>
</comment>
<evidence type="ECO:0000256" key="9">
    <source>
        <dbReference type="ARBA" id="ARBA00034078"/>
    </source>
</evidence>
<dbReference type="PROSITE" id="PS51085">
    <property type="entry name" value="2FE2S_FER_2"/>
    <property type="match status" value="1"/>
</dbReference>
<evidence type="ECO:0000256" key="7">
    <source>
        <dbReference type="ARBA" id="ARBA00023014"/>
    </source>
</evidence>
<gene>
    <name evidence="11" type="ORF">EPA86_07510</name>
</gene>
<evidence type="ECO:0000256" key="2">
    <source>
        <dbReference type="ARBA" id="ARBA00022448"/>
    </source>
</evidence>
<protein>
    <submittedName>
        <fullName evidence="11">2Fe-2S iron-sulfur cluster binding domain-containing protein</fullName>
    </submittedName>
</protein>
<evidence type="ECO:0000256" key="8">
    <source>
        <dbReference type="ARBA" id="ARBA00023075"/>
    </source>
</evidence>
<organism evidence="11 12">
    <name type="scientific">Litorilituus lipolyticus</name>
    <dbReference type="NCBI Taxonomy" id="2491017"/>
    <lineage>
        <taxon>Bacteria</taxon>
        <taxon>Pseudomonadati</taxon>
        <taxon>Pseudomonadota</taxon>
        <taxon>Gammaproteobacteria</taxon>
        <taxon>Alteromonadales</taxon>
        <taxon>Colwelliaceae</taxon>
        <taxon>Litorilituus</taxon>
    </lineage>
</organism>
<evidence type="ECO:0000256" key="5">
    <source>
        <dbReference type="ARBA" id="ARBA00022982"/>
    </source>
</evidence>
<keyword evidence="7" id="KW-0411">Iron-sulfur</keyword>
<dbReference type="PANTHER" id="PTHR43112">
    <property type="entry name" value="FERREDOXIN"/>
    <property type="match status" value="1"/>
</dbReference>
<keyword evidence="3" id="KW-0001">2Fe-2S</keyword>
<evidence type="ECO:0000259" key="10">
    <source>
        <dbReference type="PROSITE" id="PS51085"/>
    </source>
</evidence>
<dbReference type="GO" id="GO:0046872">
    <property type="term" value="F:metal ion binding"/>
    <property type="evidence" value="ECO:0007669"/>
    <property type="project" value="UniProtKB-KW"/>
</dbReference>
<keyword evidence="5" id="KW-0249">Electron transport</keyword>
<dbReference type="Pfam" id="PF00111">
    <property type="entry name" value="Fer2"/>
    <property type="match status" value="1"/>
</dbReference>
<keyword evidence="2" id="KW-0813">Transport</keyword>
<dbReference type="InterPro" id="IPR001041">
    <property type="entry name" value="2Fe-2S_ferredoxin-type"/>
</dbReference>
<keyword evidence="6" id="KW-0408">Iron</keyword>
<evidence type="ECO:0000313" key="11">
    <source>
        <dbReference type="EMBL" id="TPH16127.1"/>
    </source>
</evidence>
<comment type="cofactor">
    <cofactor evidence="9">
        <name>[2Fe-2S] cluster</name>
        <dbReference type="ChEBI" id="CHEBI:190135"/>
    </cofactor>
</comment>
<dbReference type="OrthoDB" id="581532at2"/>
<dbReference type="RefSeq" id="WP_140602815.1">
    <property type="nucleotide sequence ID" value="NZ_SAWY01000016.1"/>
</dbReference>
<evidence type="ECO:0000313" key="12">
    <source>
        <dbReference type="Proteomes" id="UP000315303"/>
    </source>
</evidence>
<dbReference type="Proteomes" id="UP000315303">
    <property type="component" value="Unassembled WGS sequence"/>
</dbReference>
<dbReference type="EMBL" id="SAWY01000016">
    <property type="protein sequence ID" value="TPH16127.1"/>
    <property type="molecule type" value="Genomic_DNA"/>
</dbReference>
<evidence type="ECO:0000256" key="3">
    <source>
        <dbReference type="ARBA" id="ARBA00022714"/>
    </source>
</evidence>
<accession>A0A502L712</accession>
<dbReference type="InterPro" id="IPR012675">
    <property type="entry name" value="Beta-grasp_dom_sf"/>
</dbReference>